<dbReference type="GO" id="GO:0000993">
    <property type="term" value="F:RNA polymerase II complex binding"/>
    <property type="evidence" value="ECO:0007669"/>
    <property type="project" value="InterPro"/>
</dbReference>
<feature type="domain" description="CID" evidence="2">
    <location>
        <begin position="4"/>
        <end position="142"/>
    </location>
</feature>
<dbReference type="InterPro" id="IPR054127">
    <property type="entry name" value="Pcf11_C"/>
</dbReference>
<dbReference type="InterPro" id="IPR006569">
    <property type="entry name" value="CID_dom"/>
</dbReference>
<dbReference type="GO" id="GO:0031124">
    <property type="term" value="P:mRNA 3'-end processing"/>
    <property type="evidence" value="ECO:0007669"/>
    <property type="project" value="InterPro"/>
</dbReference>
<dbReference type="OrthoDB" id="343582at2759"/>
<dbReference type="InterPro" id="IPR008942">
    <property type="entry name" value="ENTH_VHS"/>
</dbReference>
<protein>
    <recommendedName>
        <fullName evidence="2">CID domain-containing protein</fullName>
    </recommendedName>
</protein>
<name>A0A6A6XKN7_9PLEO</name>
<feature type="region of interest" description="Disordered" evidence="1">
    <location>
        <begin position="184"/>
        <end position="225"/>
    </location>
</feature>
<accession>A0A6A6XKN7</accession>
<feature type="compositionally biased region" description="Low complexity" evidence="1">
    <location>
        <begin position="211"/>
        <end position="225"/>
    </location>
</feature>
<organism evidence="3 4">
    <name type="scientific">Melanomma pulvis-pyrius CBS 109.77</name>
    <dbReference type="NCBI Taxonomy" id="1314802"/>
    <lineage>
        <taxon>Eukaryota</taxon>
        <taxon>Fungi</taxon>
        <taxon>Dikarya</taxon>
        <taxon>Ascomycota</taxon>
        <taxon>Pezizomycotina</taxon>
        <taxon>Dothideomycetes</taxon>
        <taxon>Pleosporomycetidae</taxon>
        <taxon>Pleosporales</taxon>
        <taxon>Melanommataceae</taxon>
        <taxon>Melanomma</taxon>
    </lineage>
</organism>
<dbReference type="SMART" id="SM00582">
    <property type="entry name" value="RPR"/>
    <property type="match status" value="1"/>
</dbReference>
<proteinExistence type="predicted"/>
<dbReference type="FunFam" id="1.25.40.90:FF:000016">
    <property type="entry name" value="mRNA cleavage factor complex component Pcf11"/>
    <property type="match status" value="1"/>
</dbReference>
<dbReference type="SUPFAM" id="SSF48464">
    <property type="entry name" value="ENTH/VHS domain"/>
    <property type="match status" value="1"/>
</dbReference>
<dbReference type="EMBL" id="MU001831">
    <property type="protein sequence ID" value="KAF2796435.1"/>
    <property type="molecule type" value="Genomic_DNA"/>
</dbReference>
<dbReference type="GO" id="GO:0005849">
    <property type="term" value="C:mRNA cleavage factor complex"/>
    <property type="evidence" value="ECO:0007669"/>
    <property type="project" value="TreeGrafter"/>
</dbReference>
<dbReference type="Pfam" id="PF04818">
    <property type="entry name" value="CID"/>
    <property type="match status" value="1"/>
</dbReference>
<dbReference type="Proteomes" id="UP000799757">
    <property type="component" value="Unassembled WGS sequence"/>
</dbReference>
<reference evidence="3" key="1">
    <citation type="journal article" date="2020" name="Stud. Mycol.">
        <title>101 Dothideomycetes genomes: a test case for predicting lifestyles and emergence of pathogens.</title>
        <authorList>
            <person name="Haridas S."/>
            <person name="Albert R."/>
            <person name="Binder M."/>
            <person name="Bloem J."/>
            <person name="Labutti K."/>
            <person name="Salamov A."/>
            <person name="Andreopoulos B."/>
            <person name="Baker S."/>
            <person name="Barry K."/>
            <person name="Bills G."/>
            <person name="Bluhm B."/>
            <person name="Cannon C."/>
            <person name="Castanera R."/>
            <person name="Culley D."/>
            <person name="Daum C."/>
            <person name="Ezra D."/>
            <person name="Gonzalez J."/>
            <person name="Henrissat B."/>
            <person name="Kuo A."/>
            <person name="Liang C."/>
            <person name="Lipzen A."/>
            <person name="Lutzoni F."/>
            <person name="Magnuson J."/>
            <person name="Mondo S."/>
            <person name="Nolan M."/>
            <person name="Ohm R."/>
            <person name="Pangilinan J."/>
            <person name="Park H.-J."/>
            <person name="Ramirez L."/>
            <person name="Alfaro M."/>
            <person name="Sun H."/>
            <person name="Tritt A."/>
            <person name="Yoshinaga Y."/>
            <person name="Zwiers L.-H."/>
            <person name="Turgeon B."/>
            <person name="Goodwin S."/>
            <person name="Spatafora J."/>
            <person name="Crous P."/>
            <person name="Grigoriev I."/>
        </authorList>
    </citation>
    <scope>NUCLEOTIDE SEQUENCE</scope>
    <source>
        <strain evidence="3">CBS 109.77</strain>
    </source>
</reference>
<sequence>MSSHSAEVAADFKDALQDLKLNSRPEISNLTIIAKENTEHAQAISRELETHIRTTRPEWKLPALYVLDSIVKNVGTPYTVYLGRDLYRTFMDAYVIMDSGTRKAMEGLLKTWKQPVPESMDARPVFQPEVTRDIENALIKFRTVAVQQQALSQRPGMQQNMPARPMPNVPWGNTPTPPQNVPRFAAPNDPRVRQPFPPAQNYGQYPSTGTPPVQYPAVQPSPQPVSSLDLEQLKTDLAKLIATTKDNFASNPSNVSTQAQLKALLGLETILRTQTLLPQQLEQIRNQIQLSSRPTAPTPAFAPPVSAPAPVIPSPQPQPLPNFPPALAQLLANTRPPVPPSSTPVPASLSLADMLRTVTTPSQSSSAPPSMPSFYSHPFAPVPPPVSTPVLVPVPAPAPAPAPNMATPTANLAQLLARFNPPAPTPASSQPVPLPQFLAQLPPAPPAHGSAEWLLNALKGFGTSGTPVNSTPVASEPMTRQASAPKLQNEVELTTASMKMPRLHLISRLYEAIPNICVTCGRRFESTPQGREKKARHMDWHFKVKDPDAAKRGIHRSWYISEKEWVEYQEVDETSPDQVSNGAPGAAAVVKKATKDKYVSVPDIALGRAPCPICQEEFKDHWLVEENDFVWMDAVKVNGRIYHATCWEEYSKGAGIATPSTPDSVLGKRKAEVSTPASGKKVRAY</sequence>
<dbReference type="Gene3D" id="1.25.40.90">
    <property type="match status" value="1"/>
</dbReference>
<evidence type="ECO:0000256" key="1">
    <source>
        <dbReference type="SAM" id="MobiDB-lite"/>
    </source>
</evidence>
<dbReference type="InterPro" id="IPR047415">
    <property type="entry name" value="Pcf11_CID"/>
</dbReference>
<evidence type="ECO:0000313" key="4">
    <source>
        <dbReference type="Proteomes" id="UP000799757"/>
    </source>
</evidence>
<feature type="region of interest" description="Disordered" evidence="1">
    <location>
        <begin position="658"/>
        <end position="685"/>
    </location>
</feature>
<gene>
    <name evidence="3" type="ORF">K505DRAFT_335195</name>
</gene>
<dbReference type="AlphaFoldDB" id="A0A6A6XKN7"/>
<evidence type="ECO:0000259" key="2">
    <source>
        <dbReference type="PROSITE" id="PS51391"/>
    </source>
</evidence>
<dbReference type="CDD" id="cd16982">
    <property type="entry name" value="CID_Pcf11"/>
    <property type="match status" value="1"/>
</dbReference>
<dbReference type="InterPro" id="IPR045154">
    <property type="entry name" value="PCF11-like"/>
</dbReference>
<dbReference type="PANTHER" id="PTHR15921">
    <property type="entry name" value="PRE-MRNA CLEAVAGE COMPLEX II"/>
    <property type="match status" value="1"/>
</dbReference>
<evidence type="ECO:0000313" key="3">
    <source>
        <dbReference type="EMBL" id="KAF2796435.1"/>
    </source>
</evidence>
<dbReference type="Pfam" id="PF21936">
    <property type="entry name" value="Pcf11_C"/>
    <property type="match status" value="1"/>
</dbReference>
<dbReference type="PROSITE" id="PS51391">
    <property type="entry name" value="CID"/>
    <property type="match status" value="1"/>
</dbReference>
<keyword evidence="4" id="KW-1185">Reference proteome</keyword>
<dbReference type="PANTHER" id="PTHR15921:SF3">
    <property type="entry name" value="PRE-MRNA CLEAVAGE COMPLEX 2 PROTEIN PCF11"/>
    <property type="match status" value="1"/>
</dbReference>
<feature type="compositionally biased region" description="Polar residues" evidence="1">
    <location>
        <begin position="201"/>
        <end position="210"/>
    </location>
</feature>
<dbReference type="GO" id="GO:0005737">
    <property type="term" value="C:cytoplasm"/>
    <property type="evidence" value="ECO:0007669"/>
    <property type="project" value="TreeGrafter"/>
</dbReference>
<dbReference type="GO" id="GO:0003729">
    <property type="term" value="F:mRNA binding"/>
    <property type="evidence" value="ECO:0007669"/>
    <property type="project" value="InterPro"/>
</dbReference>
<dbReference type="GO" id="GO:0006369">
    <property type="term" value="P:termination of RNA polymerase II transcription"/>
    <property type="evidence" value="ECO:0007669"/>
    <property type="project" value="InterPro"/>
</dbReference>